<name>A0A1S6JGJ2_9ACTN</name>
<sequence length="65" mass="7248">MITEAWNTLYTLGWAFLAWLTIVAAVVTLALYAVIAIVWGTARLAWHAIRRTAGAQREPDYEEAA</sequence>
<organism evidence="2 3">
    <name type="scientific">Streptomyces pactum</name>
    <dbReference type="NCBI Taxonomy" id="68249"/>
    <lineage>
        <taxon>Bacteria</taxon>
        <taxon>Bacillati</taxon>
        <taxon>Actinomycetota</taxon>
        <taxon>Actinomycetes</taxon>
        <taxon>Kitasatosporales</taxon>
        <taxon>Streptomycetaceae</taxon>
        <taxon>Streptomyces</taxon>
    </lineage>
</organism>
<protein>
    <submittedName>
        <fullName evidence="2">Uncharacterized protein</fullName>
    </submittedName>
</protein>
<evidence type="ECO:0000256" key="1">
    <source>
        <dbReference type="SAM" id="Phobius"/>
    </source>
</evidence>
<keyword evidence="1" id="KW-1133">Transmembrane helix</keyword>
<reference evidence="2 3" key="1">
    <citation type="submission" date="2017-02" db="EMBL/GenBank/DDBJ databases">
        <title>Streptomyces pactum ACT12 Genome sequencing and assembly.</title>
        <authorList>
            <person name="Xue Q."/>
            <person name="Yan X."/>
            <person name="Jia L."/>
            <person name="Yan H."/>
        </authorList>
    </citation>
    <scope>NUCLEOTIDE SEQUENCE [LARGE SCALE GENOMIC DNA]</scope>
    <source>
        <strain evidence="2 3">ACT12</strain>
    </source>
</reference>
<dbReference type="AlphaFoldDB" id="A0A1S6JGJ2"/>
<dbReference type="Proteomes" id="UP000189443">
    <property type="component" value="Chromosome"/>
</dbReference>
<feature type="transmembrane region" description="Helical" evidence="1">
    <location>
        <begin position="16"/>
        <end position="42"/>
    </location>
</feature>
<keyword evidence="1" id="KW-0472">Membrane</keyword>
<dbReference type="KEGG" id="spac:B1H29_31820"/>
<keyword evidence="1" id="KW-0812">Transmembrane</keyword>
<evidence type="ECO:0000313" key="3">
    <source>
        <dbReference type="Proteomes" id="UP000189443"/>
    </source>
</evidence>
<gene>
    <name evidence="2" type="ORF">B1H29_31820</name>
</gene>
<dbReference type="EMBL" id="CP019724">
    <property type="protein sequence ID" value="AQS70870.1"/>
    <property type="molecule type" value="Genomic_DNA"/>
</dbReference>
<accession>A0A1S6JGJ2</accession>
<keyword evidence="3" id="KW-1185">Reference proteome</keyword>
<dbReference type="RefSeq" id="WP_055420663.1">
    <property type="nucleotide sequence ID" value="NZ_CP019724.1"/>
</dbReference>
<evidence type="ECO:0000313" key="2">
    <source>
        <dbReference type="EMBL" id="AQS70870.1"/>
    </source>
</evidence>
<proteinExistence type="predicted"/>